<dbReference type="Pfam" id="PF19832">
    <property type="entry name" value="DUF6313"/>
    <property type="match status" value="1"/>
</dbReference>
<accession>A0ABP9BPU4</accession>
<gene>
    <name evidence="2" type="ORF">GCM10023200_39270</name>
</gene>
<evidence type="ECO:0000256" key="1">
    <source>
        <dbReference type="SAM" id="Phobius"/>
    </source>
</evidence>
<dbReference type="InterPro" id="IPR046280">
    <property type="entry name" value="DUF6313"/>
</dbReference>
<evidence type="ECO:0000313" key="2">
    <source>
        <dbReference type="EMBL" id="GAA4798719.1"/>
    </source>
</evidence>
<reference evidence="3" key="1">
    <citation type="journal article" date="2019" name="Int. J. Syst. Evol. Microbiol.">
        <title>The Global Catalogue of Microorganisms (GCM) 10K type strain sequencing project: providing services to taxonomists for standard genome sequencing and annotation.</title>
        <authorList>
            <consortium name="The Broad Institute Genomics Platform"/>
            <consortium name="The Broad Institute Genome Sequencing Center for Infectious Disease"/>
            <person name="Wu L."/>
            <person name="Ma J."/>
        </authorList>
    </citation>
    <scope>NUCLEOTIDE SEQUENCE [LARGE SCALE GENOMIC DNA]</scope>
    <source>
        <strain evidence="3">JCM 17979</strain>
    </source>
</reference>
<proteinExistence type="predicted"/>
<evidence type="ECO:0008006" key="4">
    <source>
        <dbReference type="Google" id="ProtNLM"/>
    </source>
</evidence>
<comment type="caution">
    <text evidence="2">The sequence shown here is derived from an EMBL/GenBank/DDBJ whole genome shotgun (WGS) entry which is preliminary data.</text>
</comment>
<name>A0ABP9BPU4_9PSEU</name>
<keyword evidence="1" id="KW-0812">Transmembrane</keyword>
<dbReference type="RefSeq" id="WP_345418972.1">
    <property type="nucleotide sequence ID" value="NZ_BAABHO010000034.1"/>
</dbReference>
<dbReference type="EMBL" id="BAABHO010000034">
    <property type="protein sequence ID" value="GAA4798719.1"/>
    <property type="molecule type" value="Genomic_DNA"/>
</dbReference>
<keyword evidence="1" id="KW-0472">Membrane</keyword>
<feature type="transmembrane region" description="Helical" evidence="1">
    <location>
        <begin position="30"/>
        <end position="60"/>
    </location>
</feature>
<feature type="transmembrane region" description="Helical" evidence="1">
    <location>
        <begin position="80"/>
        <end position="104"/>
    </location>
</feature>
<keyword evidence="1" id="KW-1133">Transmembrane helix</keyword>
<sequence>MDDDEVGPPPKERAPAAVRRWWRSQGHREAFGVWIIRTAAPLLIAFALLYVAGGLFLGWAAAFDVTTGIKSPSEASFPPLAYPLAVAGWLFAPGLSGAVAGYIVTNAISTRRKRSLTKIFPDRDSE</sequence>
<protein>
    <recommendedName>
        <fullName evidence="4">DUF3566 domain-containing protein</fullName>
    </recommendedName>
</protein>
<evidence type="ECO:0000313" key="3">
    <source>
        <dbReference type="Proteomes" id="UP001500928"/>
    </source>
</evidence>
<dbReference type="Proteomes" id="UP001500928">
    <property type="component" value="Unassembled WGS sequence"/>
</dbReference>
<organism evidence="2 3">
    <name type="scientific">Actinomycetospora chlora</name>
    <dbReference type="NCBI Taxonomy" id="663608"/>
    <lineage>
        <taxon>Bacteria</taxon>
        <taxon>Bacillati</taxon>
        <taxon>Actinomycetota</taxon>
        <taxon>Actinomycetes</taxon>
        <taxon>Pseudonocardiales</taxon>
        <taxon>Pseudonocardiaceae</taxon>
        <taxon>Actinomycetospora</taxon>
    </lineage>
</organism>
<keyword evidence="3" id="KW-1185">Reference proteome</keyword>